<proteinExistence type="predicted"/>
<dbReference type="Proteomes" id="UP001162483">
    <property type="component" value="Unassembled WGS sequence"/>
</dbReference>
<accession>A0ABN9FK80</accession>
<gene>
    <name evidence="1" type="ORF">SPARVUS_LOCUS12257003</name>
</gene>
<dbReference type="EMBL" id="CATNWA010017031">
    <property type="protein sequence ID" value="CAI9597447.1"/>
    <property type="molecule type" value="Genomic_DNA"/>
</dbReference>
<keyword evidence="2" id="KW-1185">Reference proteome</keyword>
<protein>
    <submittedName>
        <fullName evidence="1">Uncharacterized protein</fullName>
    </submittedName>
</protein>
<evidence type="ECO:0000313" key="1">
    <source>
        <dbReference type="EMBL" id="CAI9597447.1"/>
    </source>
</evidence>
<evidence type="ECO:0000313" key="2">
    <source>
        <dbReference type="Proteomes" id="UP001162483"/>
    </source>
</evidence>
<sequence>MSGGQRIGRQGGRGQGSLLAGQRTGVIVGRAEYRGHCWW</sequence>
<comment type="caution">
    <text evidence="1">The sequence shown here is derived from an EMBL/GenBank/DDBJ whole genome shotgun (WGS) entry which is preliminary data.</text>
</comment>
<name>A0ABN9FK80_9NEOB</name>
<reference evidence="1" key="1">
    <citation type="submission" date="2023-05" db="EMBL/GenBank/DDBJ databases">
        <authorList>
            <person name="Stuckert A."/>
        </authorList>
    </citation>
    <scope>NUCLEOTIDE SEQUENCE</scope>
</reference>
<organism evidence="1 2">
    <name type="scientific">Staurois parvus</name>
    <dbReference type="NCBI Taxonomy" id="386267"/>
    <lineage>
        <taxon>Eukaryota</taxon>
        <taxon>Metazoa</taxon>
        <taxon>Chordata</taxon>
        <taxon>Craniata</taxon>
        <taxon>Vertebrata</taxon>
        <taxon>Euteleostomi</taxon>
        <taxon>Amphibia</taxon>
        <taxon>Batrachia</taxon>
        <taxon>Anura</taxon>
        <taxon>Neobatrachia</taxon>
        <taxon>Ranoidea</taxon>
        <taxon>Ranidae</taxon>
        <taxon>Staurois</taxon>
    </lineage>
</organism>